<protein>
    <submittedName>
        <fullName evidence="1">Uncharacterized protein</fullName>
    </submittedName>
</protein>
<evidence type="ECO:0000313" key="1">
    <source>
        <dbReference type="EMBL" id="HEC07588.1"/>
    </source>
</evidence>
<accession>A0A831S0G3</accession>
<dbReference type="AlphaFoldDB" id="A0A831S0G3"/>
<dbReference type="EMBL" id="DRLF01000416">
    <property type="protein sequence ID" value="HEC07588.1"/>
    <property type="molecule type" value="Genomic_DNA"/>
</dbReference>
<proteinExistence type="predicted"/>
<comment type="caution">
    <text evidence="1">The sequence shown here is derived from an EMBL/GenBank/DDBJ whole genome shotgun (WGS) entry which is preliminary data.</text>
</comment>
<name>A0A831S0G3_9GAMM</name>
<organism evidence="1">
    <name type="scientific">Thiolapillus brandeum</name>
    <dbReference type="NCBI Taxonomy" id="1076588"/>
    <lineage>
        <taxon>Bacteria</taxon>
        <taxon>Pseudomonadati</taxon>
        <taxon>Pseudomonadota</taxon>
        <taxon>Gammaproteobacteria</taxon>
        <taxon>Chromatiales</taxon>
        <taxon>Sedimenticolaceae</taxon>
        <taxon>Thiolapillus</taxon>
    </lineage>
</organism>
<sequence length="229" mass="26223">MQFLLRRTKRWRAWHAFHALKGLSGTDVYGHTETSVLLSPRRRQGFMHINVKNDLIRAKKWLEIARVSVDRNSVAVDEYETINQLEGDIEKISVSLDKKEKNLAGSIEGALHKLKAMAEREAEKIEIGWKTKRPDADVRADLIDAKQHVAFAENMQFYAKSDPADIFKSLDRAKAELDKVAKSGKLDSKASSELDLVTKDLAMIRKKPDDRGVYERIRARLRGLIHNNY</sequence>
<dbReference type="Proteomes" id="UP000886339">
    <property type="component" value="Unassembled WGS sequence"/>
</dbReference>
<reference evidence="1" key="1">
    <citation type="journal article" date="2020" name="mSystems">
        <title>Genome- and Community-Level Interaction Insights into Carbon Utilization and Element Cycling Functions of Hydrothermarchaeota in Hydrothermal Sediment.</title>
        <authorList>
            <person name="Zhou Z."/>
            <person name="Liu Y."/>
            <person name="Xu W."/>
            <person name="Pan J."/>
            <person name="Luo Z.H."/>
            <person name="Li M."/>
        </authorList>
    </citation>
    <scope>NUCLEOTIDE SEQUENCE [LARGE SCALE GENOMIC DNA]</scope>
    <source>
        <strain evidence="1">HyVt-458</strain>
    </source>
</reference>
<gene>
    <name evidence="1" type="ORF">ENJ12_12090</name>
</gene>